<dbReference type="InterPro" id="IPR013761">
    <property type="entry name" value="SAM/pointed_sf"/>
</dbReference>
<dbReference type="PANTHER" id="PTHR24155:SF11">
    <property type="entry name" value="CASKIN, ISOFORM B"/>
    <property type="match status" value="1"/>
</dbReference>
<dbReference type="GO" id="GO:0035591">
    <property type="term" value="F:signaling adaptor activity"/>
    <property type="evidence" value="ECO:0007669"/>
    <property type="project" value="TreeGrafter"/>
</dbReference>
<dbReference type="GO" id="GO:0030424">
    <property type="term" value="C:axon"/>
    <property type="evidence" value="ECO:0007669"/>
    <property type="project" value="TreeGrafter"/>
</dbReference>
<protein>
    <submittedName>
        <fullName evidence="2">(California timema) hypothetical protein</fullName>
    </submittedName>
</protein>
<dbReference type="Pfam" id="PF00536">
    <property type="entry name" value="SAM_1"/>
    <property type="match status" value="1"/>
</dbReference>
<name>A0A7R9JK38_TIMCA</name>
<accession>A0A7R9JK38</accession>
<dbReference type="PANTHER" id="PTHR24155">
    <property type="entry name" value="OSTEOCLAST-STIMULATING FACTOR 1"/>
    <property type="match status" value="1"/>
</dbReference>
<evidence type="ECO:0000259" key="1">
    <source>
        <dbReference type="PROSITE" id="PS50105"/>
    </source>
</evidence>
<organism evidence="2">
    <name type="scientific">Timema californicum</name>
    <name type="common">California timema</name>
    <name type="synonym">Walking stick</name>
    <dbReference type="NCBI Taxonomy" id="61474"/>
    <lineage>
        <taxon>Eukaryota</taxon>
        <taxon>Metazoa</taxon>
        <taxon>Ecdysozoa</taxon>
        <taxon>Arthropoda</taxon>
        <taxon>Hexapoda</taxon>
        <taxon>Insecta</taxon>
        <taxon>Pterygota</taxon>
        <taxon>Neoptera</taxon>
        <taxon>Polyneoptera</taxon>
        <taxon>Phasmatodea</taxon>
        <taxon>Timematodea</taxon>
        <taxon>Timematoidea</taxon>
        <taxon>Timematidae</taxon>
        <taxon>Timema</taxon>
    </lineage>
</organism>
<dbReference type="SUPFAM" id="SSF47769">
    <property type="entry name" value="SAM/Pointed domain"/>
    <property type="match status" value="1"/>
</dbReference>
<gene>
    <name evidence="2" type="ORF">TCMB3V08_LOCUS13052</name>
</gene>
<dbReference type="InterPro" id="IPR001660">
    <property type="entry name" value="SAM"/>
</dbReference>
<reference evidence="2" key="1">
    <citation type="submission" date="2020-11" db="EMBL/GenBank/DDBJ databases">
        <authorList>
            <person name="Tran Van P."/>
        </authorList>
    </citation>
    <scope>NUCLEOTIDE SEQUENCE</scope>
</reference>
<dbReference type="GO" id="GO:0007185">
    <property type="term" value="P:cell surface receptor protein tyrosine phosphatase signaling pathway"/>
    <property type="evidence" value="ECO:0007669"/>
    <property type="project" value="TreeGrafter"/>
</dbReference>
<dbReference type="AlphaFoldDB" id="A0A7R9JK38"/>
<sequence>MVEDVTQLTWEDLEDIGIVKLGHQKKILLAIKRVKDVRAGKRFPVNIQHADVIVSQVGGGESLPRCSVSLF</sequence>
<dbReference type="GO" id="GO:0005925">
    <property type="term" value="C:focal adhesion"/>
    <property type="evidence" value="ECO:0007669"/>
    <property type="project" value="TreeGrafter"/>
</dbReference>
<dbReference type="PROSITE" id="PS50105">
    <property type="entry name" value="SAM_DOMAIN"/>
    <property type="match status" value="1"/>
</dbReference>
<dbReference type="GO" id="GO:0019903">
    <property type="term" value="F:protein phosphatase binding"/>
    <property type="evidence" value="ECO:0007669"/>
    <property type="project" value="TreeGrafter"/>
</dbReference>
<feature type="domain" description="SAM" evidence="1">
    <location>
        <begin position="1"/>
        <end position="37"/>
    </location>
</feature>
<evidence type="ECO:0000313" key="2">
    <source>
        <dbReference type="EMBL" id="CAD7580519.1"/>
    </source>
</evidence>
<dbReference type="Gene3D" id="1.10.150.50">
    <property type="entry name" value="Transcription Factor, Ets-1"/>
    <property type="match status" value="1"/>
</dbReference>
<proteinExistence type="predicted"/>
<dbReference type="GO" id="GO:0007409">
    <property type="term" value="P:axonogenesis"/>
    <property type="evidence" value="ECO:0007669"/>
    <property type="project" value="TreeGrafter"/>
</dbReference>
<dbReference type="EMBL" id="OE201298">
    <property type="protein sequence ID" value="CAD7580519.1"/>
    <property type="molecule type" value="Genomic_DNA"/>
</dbReference>